<feature type="transmembrane region" description="Helical" evidence="2">
    <location>
        <begin position="344"/>
        <end position="369"/>
    </location>
</feature>
<feature type="transmembrane region" description="Helical" evidence="2">
    <location>
        <begin position="168"/>
        <end position="185"/>
    </location>
</feature>
<feature type="transmembrane region" description="Helical" evidence="2">
    <location>
        <begin position="42"/>
        <end position="63"/>
    </location>
</feature>
<feature type="transmembrane region" description="Helical" evidence="2">
    <location>
        <begin position="190"/>
        <end position="208"/>
    </location>
</feature>
<protein>
    <recommendedName>
        <fullName evidence="5">YibE/F family protein</fullName>
    </recommendedName>
</protein>
<dbReference type="Proteomes" id="UP001500571">
    <property type="component" value="Unassembled WGS sequence"/>
</dbReference>
<dbReference type="InterPro" id="IPR012507">
    <property type="entry name" value="YibE_F"/>
</dbReference>
<feature type="transmembrane region" description="Helical" evidence="2">
    <location>
        <begin position="285"/>
        <end position="306"/>
    </location>
</feature>
<dbReference type="EMBL" id="BAAAPB010000003">
    <property type="protein sequence ID" value="GAA1968710.1"/>
    <property type="molecule type" value="Genomic_DNA"/>
</dbReference>
<dbReference type="RefSeq" id="WP_344046404.1">
    <property type="nucleotide sequence ID" value="NZ_BAAAPB010000003.1"/>
</dbReference>
<comment type="caution">
    <text evidence="3">The sequence shown here is derived from an EMBL/GenBank/DDBJ whole genome shotgun (WGS) entry which is preliminary data.</text>
</comment>
<gene>
    <name evidence="3" type="ORF">GCM10009798_31650</name>
</gene>
<name>A0ABN2RGE1_9ACTN</name>
<proteinExistence type="predicted"/>
<dbReference type="PANTHER" id="PTHR41771:SF1">
    <property type="entry name" value="MEMBRANE PROTEIN"/>
    <property type="match status" value="1"/>
</dbReference>
<feature type="transmembrane region" description="Helical" evidence="2">
    <location>
        <begin position="389"/>
        <end position="411"/>
    </location>
</feature>
<sequence>MAGKHAGGHARGRDEHAPAHGHGHGHGHGPAPDVAVGRGPRIALTALLVAVAAATLVGIVHWWPDSGRVDKLQGSMAFTAQGATYVPATATKVEGRCAQVGASGSAGCGHVAAKVADGPDRGKAVTVEVPPEVSEAGLSPGDSLELLRIPGANGQPATYSYFSIERNTPLWLLGAVFAIAVLLVARLRGLMALIGLGVAAAVVGWFLLPAMLSGHPVVAVAVVAAVAIMYVVLYTTHGVSLRTSVALGGTLAGIALTALVAWYAVGDTHLTGVVDEGGGVLIAQVPGLSLQRVLVASVVIAGLGALNDVTITQASAVWELRAAAPDMGRAELVRSAMRIGRDHVASTIYTLAFAYVGTSLALLLAVQLYDRPLLDLLGTEEIAEEVVRSLTGGIGLVLAMPITTALAALMVSGPRTAYDGHGEDSWIV</sequence>
<feature type="transmembrane region" description="Helical" evidence="2">
    <location>
        <begin position="214"/>
        <end position="233"/>
    </location>
</feature>
<keyword evidence="4" id="KW-1185">Reference proteome</keyword>
<keyword evidence="2" id="KW-1133">Transmembrane helix</keyword>
<keyword evidence="2" id="KW-0812">Transmembrane</keyword>
<accession>A0ABN2RGE1</accession>
<dbReference type="Pfam" id="PF07907">
    <property type="entry name" value="YibE_F"/>
    <property type="match status" value="1"/>
</dbReference>
<evidence type="ECO:0000256" key="1">
    <source>
        <dbReference type="SAM" id="MobiDB-lite"/>
    </source>
</evidence>
<evidence type="ECO:0000313" key="3">
    <source>
        <dbReference type="EMBL" id="GAA1968710.1"/>
    </source>
</evidence>
<feature type="transmembrane region" description="Helical" evidence="2">
    <location>
        <begin position="245"/>
        <end position="265"/>
    </location>
</feature>
<evidence type="ECO:0000256" key="2">
    <source>
        <dbReference type="SAM" id="Phobius"/>
    </source>
</evidence>
<dbReference type="PANTHER" id="PTHR41771">
    <property type="entry name" value="MEMBRANE PROTEIN-RELATED"/>
    <property type="match status" value="1"/>
</dbReference>
<evidence type="ECO:0008006" key="5">
    <source>
        <dbReference type="Google" id="ProtNLM"/>
    </source>
</evidence>
<feature type="compositionally biased region" description="Basic residues" evidence="1">
    <location>
        <begin position="1"/>
        <end position="10"/>
    </location>
</feature>
<organism evidence="3 4">
    <name type="scientific">Nocardioides panacihumi</name>
    <dbReference type="NCBI Taxonomy" id="400774"/>
    <lineage>
        <taxon>Bacteria</taxon>
        <taxon>Bacillati</taxon>
        <taxon>Actinomycetota</taxon>
        <taxon>Actinomycetes</taxon>
        <taxon>Propionibacteriales</taxon>
        <taxon>Nocardioidaceae</taxon>
        <taxon>Nocardioides</taxon>
    </lineage>
</organism>
<keyword evidence="2" id="KW-0472">Membrane</keyword>
<reference evidence="3 4" key="1">
    <citation type="journal article" date="2019" name="Int. J. Syst. Evol. Microbiol.">
        <title>The Global Catalogue of Microorganisms (GCM) 10K type strain sequencing project: providing services to taxonomists for standard genome sequencing and annotation.</title>
        <authorList>
            <consortium name="The Broad Institute Genomics Platform"/>
            <consortium name="The Broad Institute Genome Sequencing Center for Infectious Disease"/>
            <person name="Wu L."/>
            <person name="Ma J."/>
        </authorList>
    </citation>
    <scope>NUCLEOTIDE SEQUENCE [LARGE SCALE GENOMIC DNA]</scope>
    <source>
        <strain evidence="3 4">JCM 15309</strain>
    </source>
</reference>
<feature type="region of interest" description="Disordered" evidence="1">
    <location>
        <begin position="1"/>
        <end position="34"/>
    </location>
</feature>
<evidence type="ECO:0000313" key="4">
    <source>
        <dbReference type="Proteomes" id="UP001500571"/>
    </source>
</evidence>